<sequence>MFKLYGQSLQTEQSSILSVDQNGFALAFFFDKLEIDTEWLINNKDTLDTVFTDSMVASLYSVTIKNPKNVCENTNMVNILEELLNTIATSKFLTGKNVSELTLELNGIYTEVNMSCLKSVNAPITVSCTRFSLEFLTSIPSFIKIRANIDECLSIELFNAFPKNVVHISYNKGNLHANMTIPDHVESVHIELGGWGPDETLTLSQNCKTLY</sequence>
<keyword evidence="2" id="KW-1185">Reference proteome</keyword>
<accession>L7JZ34</accession>
<dbReference type="AlphaFoldDB" id="L7JZ34"/>
<dbReference type="OMA" id="CVRICNT"/>
<name>L7JZ34_TRAHO</name>
<dbReference type="VEuPathDB" id="MicrosporidiaDB:THOM_0424"/>
<proteinExistence type="predicted"/>
<gene>
    <name evidence="1" type="ORF">THOM_0424</name>
</gene>
<dbReference type="Proteomes" id="UP000011185">
    <property type="component" value="Unassembled WGS sequence"/>
</dbReference>
<reference evidence="1 2" key="1">
    <citation type="journal article" date="2012" name="PLoS Pathog.">
        <title>The genome of the obligate intracellular parasite Trachipleistophora hominis: new insights into microsporidian genome dynamics and reductive evolution.</title>
        <authorList>
            <person name="Heinz E."/>
            <person name="Williams T.A."/>
            <person name="Nakjang S."/>
            <person name="Noel C.J."/>
            <person name="Swan D.C."/>
            <person name="Goldberg A.V."/>
            <person name="Harris S.R."/>
            <person name="Weinmaier T."/>
            <person name="Markert S."/>
            <person name="Becher D."/>
            <person name="Bernhardt J."/>
            <person name="Dagan T."/>
            <person name="Hacker C."/>
            <person name="Lucocq J.M."/>
            <person name="Schweder T."/>
            <person name="Rattei T."/>
            <person name="Hall N."/>
            <person name="Hirt R.P."/>
            <person name="Embley T.M."/>
        </authorList>
    </citation>
    <scope>NUCLEOTIDE SEQUENCE [LARGE SCALE GENOMIC DNA]</scope>
</reference>
<protein>
    <submittedName>
        <fullName evidence="1">Putative LRR containing protein</fullName>
    </submittedName>
</protein>
<dbReference type="HOGENOM" id="CLU_1305646_0_0_1"/>
<evidence type="ECO:0000313" key="2">
    <source>
        <dbReference type="Proteomes" id="UP000011185"/>
    </source>
</evidence>
<dbReference type="InParanoid" id="L7JZ34"/>
<dbReference type="EMBL" id="JH993832">
    <property type="protein sequence ID" value="ELQ76703.1"/>
    <property type="molecule type" value="Genomic_DNA"/>
</dbReference>
<evidence type="ECO:0000313" key="1">
    <source>
        <dbReference type="EMBL" id="ELQ76703.1"/>
    </source>
</evidence>
<organism evidence="1 2">
    <name type="scientific">Trachipleistophora hominis</name>
    <name type="common">Microsporidian parasite</name>
    <dbReference type="NCBI Taxonomy" id="72359"/>
    <lineage>
        <taxon>Eukaryota</taxon>
        <taxon>Fungi</taxon>
        <taxon>Fungi incertae sedis</taxon>
        <taxon>Microsporidia</taxon>
        <taxon>Pleistophoridae</taxon>
        <taxon>Trachipleistophora</taxon>
    </lineage>
</organism>